<dbReference type="InterPro" id="IPR001314">
    <property type="entry name" value="Peptidase_S1A"/>
</dbReference>
<dbReference type="GeneTree" id="ENSGT00390000009571"/>
<dbReference type="SUPFAM" id="SSF50494">
    <property type="entry name" value="Trypsin-like serine proteases"/>
    <property type="match status" value="1"/>
</dbReference>
<dbReference type="Gene3D" id="2.40.10.10">
    <property type="entry name" value="Trypsin-like serine proteases"/>
    <property type="match status" value="1"/>
</dbReference>
<protein>
    <submittedName>
        <fullName evidence="4">Kallikrein-15-like</fullName>
    </submittedName>
</protein>
<dbReference type="GO" id="GO:0004252">
    <property type="term" value="F:serine-type endopeptidase activity"/>
    <property type="evidence" value="ECO:0007669"/>
    <property type="project" value="InterPro"/>
</dbReference>
<feature type="domain" description="Peptidase S1" evidence="3">
    <location>
        <begin position="36"/>
        <end position="287"/>
    </location>
</feature>
<keyword evidence="2" id="KW-0732">Signal</keyword>
<dbReference type="InterPro" id="IPR001254">
    <property type="entry name" value="Trypsin_dom"/>
</dbReference>
<dbReference type="AlphaFoldDB" id="A0A3Q3BXB1"/>
<dbReference type="InterPro" id="IPR018114">
    <property type="entry name" value="TRYPSIN_HIS"/>
</dbReference>
<keyword evidence="1" id="KW-1015">Disulfide bond</keyword>
<dbReference type="PROSITE" id="PS51257">
    <property type="entry name" value="PROKAR_LIPOPROTEIN"/>
    <property type="match status" value="1"/>
</dbReference>
<keyword evidence="5" id="KW-1185">Reference proteome</keyword>
<name>A0A3Q3BXB1_HAPBU</name>
<dbReference type="PROSITE" id="PS50240">
    <property type="entry name" value="TRYPSIN_DOM"/>
    <property type="match status" value="1"/>
</dbReference>
<evidence type="ECO:0000313" key="5">
    <source>
        <dbReference type="Proteomes" id="UP000264840"/>
    </source>
</evidence>
<dbReference type="Proteomes" id="UP000264840">
    <property type="component" value="Unplaced"/>
</dbReference>
<feature type="signal peptide" evidence="2">
    <location>
        <begin position="1"/>
        <end position="29"/>
    </location>
</feature>
<dbReference type="PRINTS" id="PR00722">
    <property type="entry name" value="CHYMOTRYPSIN"/>
</dbReference>
<reference evidence="4" key="2">
    <citation type="submission" date="2025-09" db="UniProtKB">
        <authorList>
            <consortium name="Ensembl"/>
        </authorList>
    </citation>
    <scope>IDENTIFICATION</scope>
</reference>
<dbReference type="InterPro" id="IPR009003">
    <property type="entry name" value="Peptidase_S1_PA"/>
</dbReference>
<dbReference type="GO" id="GO:0006508">
    <property type="term" value="P:proteolysis"/>
    <property type="evidence" value="ECO:0007669"/>
    <property type="project" value="InterPro"/>
</dbReference>
<reference evidence="4" key="1">
    <citation type="submission" date="2025-08" db="UniProtKB">
        <authorList>
            <consortium name="Ensembl"/>
        </authorList>
    </citation>
    <scope>IDENTIFICATION</scope>
</reference>
<dbReference type="STRING" id="8153.ENSHBUP00000008426"/>
<dbReference type="PANTHER" id="PTHR24271">
    <property type="entry name" value="KALLIKREIN-RELATED"/>
    <property type="match status" value="1"/>
</dbReference>
<dbReference type="PANTHER" id="PTHR24271:SF96">
    <property type="entry name" value="GRANZYME A-RELATED"/>
    <property type="match status" value="1"/>
</dbReference>
<proteinExistence type="predicted"/>
<dbReference type="Ensembl" id="ENSHBUT00000001958.1">
    <property type="protein sequence ID" value="ENSHBUP00000008426.1"/>
    <property type="gene ID" value="ENSHBUG00000009949.1"/>
</dbReference>
<accession>A0A3Q3BXB1</accession>
<evidence type="ECO:0000313" key="4">
    <source>
        <dbReference type="Ensembl" id="ENSHBUP00000008426.1"/>
    </source>
</evidence>
<sequence>MKAKPSVVSRCGGIALFTLLSLLVSGCASGDIEKRIVGGVSCNEDRQYHVQIDSVQGGMTCGGALINTRWVITASHCREWCLKLVLKIGLNNKVPLLKKIKGFFKKLFKGSPKNLEQNIDPKQQFTFKDGDQPHDIMLIKLNEDVNPKLPTIRLPPAEGCQKPNMNDPVQIGGWGFKTFLEIEISLIMLYLISSETSNPKNLKCAMTEIVQCGENDKPDSKYFSDESTTMCAHKPGVESCFGDAGTAVEYNSILHGIIVSDPVDKCANPVVMLNICHYRQWIAETMLNNP</sequence>
<dbReference type="PROSITE" id="PS00134">
    <property type="entry name" value="TRYPSIN_HIS"/>
    <property type="match status" value="1"/>
</dbReference>
<evidence type="ECO:0000256" key="2">
    <source>
        <dbReference type="SAM" id="SignalP"/>
    </source>
</evidence>
<dbReference type="SMART" id="SM00020">
    <property type="entry name" value="Tryp_SPc"/>
    <property type="match status" value="1"/>
</dbReference>
<organism evidence="4 5">
    <name type="scientific">Haplochromis burtoni</name>
    <name type="common">Burton's mouthbrooder</name>
    <name type="synonym">Chromis burtoni</name>
    <dbReference type="NCBI Taxonomy" id="8153"/>
    <lineage>
        <taxon>Eukaryota</taxon>
        <taxon>Metazoa</taxon>
        <taxon>Chordata</taxon>
        <taxon>Craniata</taxon>
        <taxon>Vertebrata</taxon>
        <taxon>Euteleostomi</taxon>
        <taxon>Actinopterygii</taxon>
        <taxon>Neopterygii</taxon>
        <taxon>Teleostei</taxon>
        <taxon>Neoteleostei</taxon>
        <taxon>Acanthomorphata</taxon>
        <taxon>Ovalentaria</taxon>
        <taxon>Cichlomorphae</taxon>
        <taxon>Cichliformes</taxon>
        <taxon>Cichlidae</taxon>
        <taxon>African cichlids</taxon>
        <taxon>Pseudocrenilabrinae</taxon>
        <taxon>Haplochromini</taxon>
        <taxon>Haplochromis</taxon>
    </lineage>
</organism>
<evidence type="ECO:0000256" key="1">
    <source>
        <dbReference type="ARBA" id="ARBA00023157"/>
    </source>
</evidence>
<feature type="chain" id="PRO_5018585363" evidence="2">
    <location>
        <begin position="30"/>
        <end position="290"/>
    </location>
</feature>
<dbReference type="InterPro" id="IPR043504">
    <property type="entry name" value="Peptidase_S1_PA_chymotrypsin"/>
</dbReference>
<dbReference type="Pfam" id="PF00089">
    <property type="entry name" value="Trypsin"/>
    <property type="match status" value="1"/>
</dbReference>
<evidence type="ECO:0000259" key="3">
    <source>
        <dbReference type="PROSITE" id="PS50240"/>
    </source>
</evidence>